<feature type="transmembrane region" description="Helical" evidence="1">
    <location>
        <begin position="130"/>
        <end position="155"/>
    </location>
</feature>
<evidence type="ECO:0000256" key="1">
    <source>
        <dbReference type="SAM" id="Phobius"/>
    </source>
</evidence>
<proteinExistence type="predicted"/>
<sequence length="160" mass="17926">MEPITMALTAMAAVQKTVSMIKQASKTADDVRSLGPLLGRYFEQKHEVSKALNVAKKKGGSNMGQAVQIELDLKAQRDFEEQVKGLFFPNNMDVWNAIMVRVAEMDKQDKIDVQIARDRAKRAKQEREELIEILIVVGGIVLIFLLVGFGVYLVMFGMKP</sequence>
<keyword evidence="1" id="KW-0472">Membrane</keyword>
<dbReference type="EMBL" id="LR796687">
    <property type="protein sequence ID" value="CAB4159579.1"/>
    <property type="molecule type" value="Genomic_DNA"/>
</dbReference>
<organism evidence="2">
    <name type="scientific">uncultured Caudovirales phage</name>
    <dbReference type="NCBI Taxonomy" id="2100421"/>
    <lineage>
        <taxon>Viruses</taxon>
        <taxon>Duplodnaviria</taxon>
        <taxon>Heunggongvirae</taxon>
        <taxon>Uroviricota</taxon>
        <taxon>Caudoviricetes</taxon>
        <taxon>Peduoviridae</taxon>
        <taxon>Maltschvirus</taxon>
        <taxon>Maltschvirus maltsch</taxon>
    </lineage>
</organism>
<reference evidence="2" key="1">
    <citation type="submission" date="2020-04" db="EMBL/GenBank/DDBJ databases">
        <authorList>
            <person name="Chiriac C."/>
            <person name="Salcher M."/>
            <person name="Ghai R."/>
            <person name="Kavagutti S V."/>
        </authorList>
    </citation>
    <scope>NUCLEOTIDE SEQUENCE</scope>
</reference>
<evidence type="ECO:0000313" key="2">
    <source>
        <dbReference type="EMBL" id="CAB4159579.1"/>
    </source>
</evidence>
<accession>A0A6J5NJN6</accession>
<protein>
    <submittedName>
        <fullName evidence="2">Uncharacterized protein</fullName>
    </submittedName>
</protein>
<keyword evidence="1" id="KW-1133">Transmembrane helix</keyword>
<keyword evidence="1" id="KW-0812">Transmembrane</keyword>
<name>A0A6J5NJN6_9CAUD</name>
<gene>
    <name evidence="2" type="ORF">UFOVP715_8</name>
</gene>